<dbReference type="RefSeq" id="WP_006304770.1">
    <property type="nucleotide sequence ID" value="NZ_AEDQ01000033.1"/>
</dbReference>
<comment type="caution">
    <text evidence="2">The sequence shown here is derived from an EMBL/GenBank/DDBJ whole genome shotgun (WGS) entry which is preliminary data.</text>
</comment>
<dbReference type="Proteomes" id="UP000004431">
    <property type="component" value="Unassembled WGS sequence"/>
</dbReference>
<feature type="transmembrane region" description="Helical" evidence="1">
    <location>
        <begin position="46"/>
        <end position="67"/>
    </location>
</feature>
<dbReference type="EMBL" id="AEDQ01000033">
    <property type="protein sequence ID" value="EFL43638.1"/>
    <property type="molecule type" value="Genomic_DNA"/>
</dbReference>
<name>A0ABN0AYQ3_9ACTN</name>
<reference evidence="2 3" key="1">
    <citation type="submission" date="2010-08" db="EMBL/GenBank/DDBJ databases">
        <authorList>
            <person name="Durkin A.S."/>
            <person name="Madupu R."/>
            <person name="Torralba M."/>
            <person name="Gillis M."/>
            <person name="Methe B."/>
            <person name="Sutton G."/>
            <person name="Nelson K.E."/>
        </authorList>
    </citation>
    <scope>NUCLEOTIDE SEQUENCE [LARGE SCALE GENOMIC DNA]</scope>
    <source>
        <strain evidence="2 3">PB189-T1-4</strain>
    </source>
</reference>
<evidence type="ECO:0000313" key="3">
    <source>
        <dbReference type="Proteomes" id="UP000004431"/>
    </source>
</evidence>
<keyword evidence="1" id="KW-1133">Transmembrane helix</keyword>
<protein>
    <recommendedName>
        <fullName evidence="4">TadE-like protein</fullName>
    </recommendedName>
</protein>
<proteinExistence type="predicted"/>
<sequence length="183" mass="19673">MTVCTTNAAAFARAPAPAGVAASRQRAFLRTFFHNAQGQICVEFAALMPVVIVVMLIAYNIVCYVQLCSKFDRCARDAIAVLGVSPPGKQSADNAASEIKTAIQTAMGEAACDVDVQAQSACDETGAKFKFFISPLLTTYTCKMSYKPWPLSVCIAGISVDFGARIDYTQRLVVDRFRPGVLV</sequence>
<evidence type="ECO:0008006" key="4">
    <source>
        <dbReference type="Google" id="ProtNLM"/>
    </source>
</evidence>
<evidence type="ECO:0000256" key="1">
    <source>
        <dbReference type="SAM" id="Phobius"/>
    </source>
</evidence>
<accession>A0ABN0AYQ3</accession>
<organism evidence="2 3">
    <name type="scientific">Fannyhessea vaginae PB189-T1-4</name>
    <dbReference type="NCBI Taxonomy" id="866774"/>
    <lineage>
        <taxon>Bacteria</taxon>
        <taxon>Bacillati</taxon>
        <taxon>Actinomycetota</taxon>
        <taxon>Coriobacteriia</taxon>
        <taxon>Coriobacteriales</taxon>
        <taxon>Atopobiaceae</taxon>
        <taxon>Fannyhessea</taxon>
    </lineage>
</organism>
<gene>
    <name evidence="2" type="ORF">HMPREF9248_0651</name>
</gene>
<keyword evidence="1" id="KW-0472">Membrane</keyword>
<keyword evidence="1" id="KW-0812">Transmembrane</keyword>
<keyword evidence="3" id="KW-1185">Reference proteome</keyword>
<evidence type="ECO:0000313" key="2">
    <source>
        <dbReference type="EMBL" id="EFL43638.1"/>
    </source>
</evidence>